<dbReference type="PANTHER" id="PTHR21398:SF21">
    <property type="entry name" value="AGAP004005-PA"/>
    <property type="match status" value="1"/>
</dbReference>
<feature type="compositionally biased region" description="Basic and acidic residues" evidence="1">
    <location>
        <begin position="340"/>
        <end position="362"/>
    </location>
</feature>
<feature type="region of interest" description="Disordered" evidence="1">
    <location>
        <begin position="86"/>
        <end position="124"/>
    </location>
</feature>
<feature type="region of interest" description="Disordered" evidence="1">
    <location>
        <begin position="340"/>
        <end position="378"/>
    </location>
</feature>
<dbReference type="KEGG" id="sliu:111355274"/>
<reference evidence="4" key="1">
    <citation type="submission" date="2025-08" db="UniProtKB">
        <authorList>
            <consortium name="RefSeq"/>
        </authorList>
    </citation>
    <scope>IDENTIFICATION</scope>
    <source>
        <strain evidence="4">Ishihara</strain>
        <tissue evidence="4">Whole body</tissue>
    </source>
</reference>
<dbReference type="Proteomes" id="UP000301870">
    <property type="component" value="Chromosome 20"/>
</dbReference>
<evidence type="ECO:0000256" key="1">
    <source>
        <dbReference type="SAM" id="MobiDB-lite"/>
    </source>
</evidence>
<dbReference type="InterPro" id="IPR006631">
    <property type="entry name" value="DM4_12"/>
</dbReference>
<evidence type="ECO:0000256" key="2">
    <source>
        <dbReference type="SAM" id="SignalP"/>
    </source>
</evidence>
<sequence length="548" mass="62058">MLLALILFNLLSLFGADAGRQRRYLVYPDGGPARAQFIIGLGVPVDLKEQSVTVGTVIKFQYDLPTNSTEYTSRIYGFAETVSRDMNGDNPTKDVSNEIDSDESRQIDETEDLVTEEPEGDNDTLVDLTFDDRRKRSLVYSENAVLITDSSTASNDLSLEEAIRKQEMIDQNALEEEEEPQRMNRWDFYKVIERMVERYGYSGRPCLLRTICEAAEVPFTHENGLLGEIGHILFTIYTPSAPVRSESTLKRNTTMLLALILFNLLSLFGADAGRQRRYLVYPDGGPARAQFIIGLGVPVDLKEQSVTVGTVIKFQYDLPTNSTEYTSRIYGFAETVSRDMNGDNPTKDVSNEIDSDESRQIDETEDLVTEEPEGDNDTLVDLTFDDRRKRSLVYSENAVLITDSSTASNDLSLEEAIRKQEMIDQNALEEEEEPQRMNRWDFYKVIERMVERYGYSGRPCLLRTICEAAEVPFTHENGLLGEIGHILFTPSTTKDTLSHHTDNEYHAAERLGRETGVNCEDLFPECEGSILETFTQIGEDTLHRFGFL</sequence>
<feature type="compositionally biased region" description="Acidic residues" evidence="1">
    <location>
        <begin position="363"/>
        <end position="378"/>
    </location>
</feature>
<keyword evidence="3" id="KW-1185">Reference proteome</keyword>
<gene>
    <name evidence="4" type="primary">LOC111355274</name>
</gene>
<accession>A0A9J7EAL8</accession>
<dbReference type="PANTHER" id="PTHR21398">
    <property type="entry name" value="AGAP007094-PA"/>
    <property type="match status" value="1"/>
</dbReference>
<dbReference type="OrthoDB" id="8186940at2759"/>
<evidence type="ECO:0000313" key="3">
    <source>
        <dbReference type="Proteomes" id="UP000301870"/>
    </source>
</evidence>
<feature type="compositionally biased region" description="Acidic residues" evidence="1">
    <location>
        <begin position="109"/>
        <end position="124"/>
    </location>
</feature>
<dbReference type="SMART" id="SM00718">
    <property type="entry name" value="DM4_12"/>
    <property type="match status" value="2"/>
</dbReference>
<feature type="signal peptide" evidence="2">
    <location>
        <begin position="1"/>
        <end position="18"/>
    </location>
</feature>
<dbReference type="GeneID" id="111355274"/>
<dbReference type="RefSeq" id="XP_022824824.1">
    <property type="nucleotide sequence ID" value="XM_022969056.1"/>
</dbReference>
<name>A0A9J7EAL8_SPOLT</name>
<protein>
    <submittedName>
        <fullName evidence="4">Uncharacterized protein LOC111355274</fullName>
    </submittedName>
</protein>
<proteinExistence type="predicted"/>
<dbReference type="Pfam" id="PF07841">
    <property type="entry name" value="DM4_12"/>
    <property type="match status" value="2"/>
</dbReference>
<feature type="compositionally biased region" description="Basic and acidic residues" evidence="1">
    <location>
        <begin position="86"/>
        <end position="108"/>
    </location>
</feature>
<organism evidence="3 4">
    <name type="scientific">Spodoptera litura</name>
    <name type="common">Asian cotton leafworm</name>
    <dbReference type="NCBI Taxonomy" id="69820"/>
    <lineage>
        <taxon>Eukaryota</taxon>
        <taxon>Metazoa</taxon>
        <taxon>Ecdysozoa</taxon>
        <taxon>Arthropoda</taxon>
        <taxon>Hexapoda</taxon>
        <taxon>Insecta</taxon>
        <taxon>Pterygota</taxon>
        <taxon>Neoptera</taxon>
        <taxon>Endopterygota</taxon>
        <taxon>Lepidoptera</taxon>
        <taxon>Glossata</taxon>
        <taxon>Ditrysia</taxon>
        <taxon>Noctuoidea</taxon>
        <taxon>Noctuidae</taxon>
        <taxon>Amphipyrinae</taxon>
        <taxon>Spodoptera</taxon>
    </lineage>
</organism>
<feature type="chain" id="PRO_5039947375" evidence="2">
    <location>
        <begin position="19"/>
        <end position="548"/>
    </location>
</feature>
<evidence type="ECO:0000313" key="4">
    <source>
        <dbReference type="RefSeq" id="XP_022824824.1"/>
    </source>
</evidence>
<keyword evidence="2" id="KW-0732">Signal</keyword>
<dbReference type="AlphaFoldDB" id="A0A9J7EAL8"/>